<evidence type="ECO:0000256" key="3">
    <source>
        <dbReference type="ARBA" id="ARBA00022553"/>
    </source>
</evidence>
<proteinExistence type="predicted"/>
<protein>
    <submittedName>
        <fullName evidence="11">Response regulator</fullName>
    </submittedName>
</protein>
<dbReference type="Pfam" id="PF12833">
    <property type="entry name" value="HTH_18"/>
    <property type="match status" value="1"/>
</dbReference>
<keyword evidence="5" id="KW-0805">Transcription regulation</keyword>
<feature type="domain" description="Response regulatory" evidence="10">
    <location>
        <begin position="3"/>
        <end position="120"/>
    </location>
</feature>
<dbReference type="SUPFAM" id="SSF52172">
    <property type="entry name" value="CheY-like"/>
    <property type="match status" value="1"/>
</dbReference>
<dbReference type="InterPro" id="IPR018060">
    <property type="entry name" value="HTH_AraC"/>
</dbReference>
<dbReference type="PROSITE" id="PS50110">
    <property type="entry name" value="RESPONSE_REGULATORY"/>
    <property type="match status" value="1"/>
</dbReference>
<dbReference type="SUPFAM" id="SSF46689">
    <property type="entry name" value="Homeodomain-like"/>
    <property type="match status" value="2"/>
</dbReference>
<dbReference type="PRINTS" id="PR00032">
    <property type="entry name" value="HTHARAC"/>
</dbReference>
<comment type="subcellular location">
    <subcellularLocation>
        <location evidence="1">Cytoplasm</location>
    </subcellularLocation>
</comment>
<evidence type="ECO:0000256" key="7">
    <source>
        <dbReference type="ARBA" id="ARBA00023163"/>
    </source>
</evidence>
<dbReference type="RefSeq" id="WP_208849137.1">
    <property type="nucleotide sequence ID" value="NZ_JAGGDJ010000017.1"/>
</dbReference>
<feature type="domain" description="HTH araC/xylS-type" evidence="9">
    <location>
        <begin position="364"/>
        <end position="462"/>
    </location>
</feature>
<dbReference type="InterPro" id="IPR020449">
    <property type="entry name" value="Tscrpt_reg_AraC-type_HTH"/>
</dbReference>
<evidence type="ECO:0000256" key="5">
    <source>
        <dbReference type="ARBA" id="ARBA00023015"/>
    </source>
</evidence>
<dbReference type="SMART" id="SM00342">
    <property type="entry name" value="HTH_ARAC"/>
    <property type="match status" value="1"/>
</dbReference>
<keyword evidence="6" id="KW-0238">DNA-binding</keyword>
<dbReference type="InterPro" id="IPR011006">
    <property type="entry name" value="CheY-like_superfamily"/>
</dbReference>
<keyword evidence="12" id="KW-1185">Reference proteome</keyword>
<dbReference type="PANTHER" id="PTHR42713:SF3">
    <property type="entry name" value="TRANSCRIPTIONAL REGULATORY PROTEIN HPTR"/>
    <property type="match status" value="1"/>
</dbReference>
<keyword evidence="3 8" id="KW-0597">Phosphoprotein</keyword>
<reference evidence="11 12" key="1">
    <citation type="submission" date="2021-03" db="EMBL/GenBank/DDBJ databases">
        <title>Paenibacillus artemisicola MWE-103 whole genome sequence.</title>
        <authorList>
            <person name="Ham Y.J."/>
        </authorList>
    </citation>
    <scope>NUCLEOTIDE SEQUENCE [LARGE SCALE GENOMIC DNA]</scope>
    <source>
        <strain evidence="11 12">MWE-103</strain>
    </source>
</reference>
<keyword evidence="2" id="KW-0963">Cytoplasm</keyword>
<dbReference type="PROSITE" id="PS01124">
    <property type="entry name" value="HTH_ARAC_FAMILY_2"/>
    <property type="match status" value="1"/>
</dbReference>
<evidence type="ECO:0000256" key="1">
    <source>
        <dbReference type="ARBA" id="ARBA00004496"/>
    </source>
</evidence>
<dbReference type="PROSITE" id="PS00041">
    <property type="entry name" value="HTH_ARAC_FAMILY_1"/>
    <property type="match status" value="1"/>
</dbReference>
<dbReference type="SMART" id="SM00448">
    <property type="entry name" value="REC"/>
    <property type="match status" value="1"/>
</dbReference>
<dbReference type="CDD" id="cd17536">
    <property type="entry name" value="REC_YesN-like"/>
    <property type="match status" value="1"/>
</dbReference>
<evidence type="ECO:0000259" key="9">
    <source>
        <dbReference type="PROSITE" id="PS01124"/>
    </source>
</evidence>
<keyword evidence="4" id="KW-0902">Two-component regulatory system</keyword>
<evidence type="ECO:0000256" key="2">
    <source>
        <dbReference type="ARBA" id="ARBA00022490"/>
    </source>
</evidence>
<evidence type="ECO:0000256" key="4">
    <source>
        <dbReference type="ARBA" id="ARBA00023012"/>
    </source>
</evidence>
<gene>
    <name evidence="11" type="ORF">I8J29_19255</name>
</gene>
<dbReference type="EMBL" id="JAGGDJ010000017">
    <property type="protein sequence ID" value="MBO7746353.1"/>
    <property type="molecule type" value="Genomic_DNA"/>
</dbReference>
<dbReference type="PANTHER" id="PTHR42713">
    <property type="entry name" value="HISTIDINE KINASE-RELATED"/>
    <property type="match status" value="1"/>
</dbReference>
<feature type="modified residue" description="4-aspartylphosphate" evidence="8">
    <location>
        <position position="55"/>
    </location>
</feature>
<dbReference type="InterPro" id="IPR051552">
    <property type="entry name" value="HptR"/>
</dbReference>
<dbReference type="InterPro" id="IPR009057">
    <property type="entry name" value="Homeodomain-like_sf"/>
</dbReference>
<evidence type="ECO:0000256" key="6">
    <source>
        <dbReference type="ARBA" id="ARBA00023125"/>
    </source>
</evidence>
<name>A0ABS3WDL3_9BACL</name>
<dbReference type="Proteomes" id="UP000670947">
    <property type="component" value="Unassembled WGS sequence"/>
</dbReference>
<organism evidence="11 12">
    <name type="scientific">Paenibacillus artemisiicola</name>
    <dbReference type="NCBI Taxonomy" id="1172618"/>
    <lineage>
        <taxon>Bacteria</taxon>
        <taxon>Bacillati</taxon>
        <taxon>Bacillota</taxon>
        <taxon>Bacilli</taxon>
        <taxon>Bacillales</taxon>
        <taxon>Paenibacillaceae</taxon>
        <taxon>Paenibacillus</taxon>
    </lineage>
</organism>
<dbReference type="Pfam" id="PF00072">
    <property type="entry name" value="Response_reg"/>
    <property type="match status" value="1"/>
</dbReference>
<dbReference type="Gene3D" id="3.40.50.2300">
    <property type="match status" value="1"/>
</dbReference>
<dbReference type="InterPro" id="IPR001789">
    <property type="entry name" value="Sig_transdc_resp-reg_receiver"/>
</dbReference>
<dbReference type="Gene3D" id="1.10.10.60">
    <property type="entry name" value="Homeodomain-like"/>
    <property type="match status" value="2"/>
</dbReference>
<sequence>MFKVFLADDEPYILEALKIGIPWEKYGFTVCGTAGDGQSAFETIVKLRPDLVFTDIKMPCSDGLELTSRIKERFPETICIIISGYAEFEYARTAISFGVDGYSLKPIEEEEIIEHLRKSNELLMNRSKAKTNEYFLDVIENNDKGTFNEKFASDKTWFILSNGGRMTALEHRSGVIYCKIAKKQWLYLTDAPYSEESLDKFAGEEVLGVGVLEYDRHTSELAACVNEVVIRSYGYFMTARGRVRLAQYNENEIRRYQWTLGYLAQQVQHKDAAAAEQTLKALSAMMETVSIAEMTRSFRVLEVLSGHEAENTDDECLAEGGMSLLAEKWESGRAFLAYFQEAIRSLLYPASSKAARYPANALISDVLFYLREHSKETIKLDDLSARFHINQAYLSKLFKKEIGVTPAKYMTQLKMEKACSLLAGTNLSINDVAQEVGYEDYLYFRKVFKNTLGITPSAFRGKQIPPMKSLVKL</sequence>
<evidence type="ECO:0000313" key="12">
    <source>
        <dbReference type="Proteomes" id="UP000670947"/>
    </source>
</evidence>
<keyword evidence="7" id="KW-0804">Transcription</keyword>
<comment type="caution">
    <text evidence="11">The sequence shown here is derived from an EMBL/GenBank/DDBJ whole genome shotgun (WGS) entry which is preliminary data.</text>
</comment>
<evidence type="ECO:0000259" key="10">
    <source>
        <dbReference type="PROSITE" id="PS50110"/>
    </source>
</evidence>
<dbReference type="InterPro" id="IPR018062">
    <property type="entry name" value="HTH_AraC-typ_CS"/>
</dbReference>
<accession>A0ABS3WDL3</accession>
<evidence type="ECO:0000313" key="11">
    <source>
        <dbReference type="EMBL" id="MBO7746353.1"/>
    </source>
</evidence>
<evidence type="ECO:0000256" key="8">
    <source>
        <dbReference type="PROSITE-ProRule" id="PRU00169"/>
    </source>
</evidence>